<dbReference type="CDD" id="cd06183">
    <property type="entry name" value="cyt_b5_reduct_like"/>
    <property type="match status" value="1"/>
</dbReference>
<dbReference type="FunFam" id="3.40.50.80:FF:000009">
    <property type="entry name" value="NADH-cytochrome b5 reductase"/>
    <property type="match status" value="1"/>
</dbReference>
<evidence type="ECO:0000256" key="4">
    <source>
        <dbReference type="ARBA" id="ARBA00012011"/>
    </source>
</evidence>
<feature type="binding site" evidence="9">
    <location>
        <position position="77"/>
    </location>
    <ligand>
        <name>FAD</name>
        <dbReference type="ChEBI" id="CHEBI:57692"/>
    </ligand>
</feature>
<keyword evidence="12" id="KW-1185">Reference proteome</keyword>
<dbReference type="InterPro" id="IPR008333">
    <property type="entry name" value="Cbr1-like_FAD-bd_dom"/>
</dbReference>
<keyword evidence="5 9" id="KW-0285">Flavoprotein</keyword>
<feature type="binding site" evidence="9">
    <location>
        <position position="108"/>
    </location>
    <ligand>
        <name>FAD</name>
        <dbReference type="ChEBI" id="CHEBI:57692"/>
    </ligand>
</feature>
<dbReference type="OrthoDB" id="432685at2759"/>
<dbReference type="PRINTS" id="PR00410">
    <property type="entry name" value="PHEHYDRXLASE"/>
</dbReference>
<feature type="binding site" evidence="9">
    <location>
        <position position="79"/>
    </location>
    <ligand>
        <name>FAD</name>
        <dbReference type="ChEBI" id="CHEBI:57692"/>
    </ligand>
</feature>
<dbReference type="InterPro" id="IPR001433">
    <property type="entry name" value="OxRdtase_FAD/NAD-bd"/>
</dbReference>
<feature type="binding site" evidence="9">
    <location>
        <position position="62"/>
    </location>
    <ligand>
        <name>FAD</name>
        <dbReference type="ChEBI" id="CHEBI:57692"/>
    </ligand>
</feature>
<dbReference type="GO" id="GO:0090524">
    <property type="term" value="F:cytochrome-b5 reductase activity, acting on NADH"/>
    <property type="evidence" value="ECO:0007669"/>
    <property type="project" value="UniProtKB-EC"/>
</dbReference>
<evidence type="ECO:0000256" key="5">
    <source>
        <dbReference type="ARBA" id="ARBA00022630"/>
    </source>
</evidence>
<evidence type="ECO:0000259" key="10">
    <source>
        <dbReference type="PROSITE" id="PS51384"/>
    </source>
</evidence>
<dbReference type="SUPFAM" id="SSF52343">
    <property type="entry name" value="Ferredoxin reductase-like, C-terminal NADP-linked domain"/>
    <property type="match status" value="1"/>
</dbReference>
<keyword evidence="6 9" id="KW-0274">FAD</keyword>
<dbReference type="InterPro" id="IPR039261">
    <property type="entry name" value="FNR_nucleotide-bd"/>
</dbReference>
<organism evidence="11 12">
    <name type="scientific">Modicella reniformis</name>
    <dbReference type="NCBI Taxonomy" id="1440133"/>
    <lineage>
        <taxon>Eukaryota</taxon>
        <taxon>Fungi</taxon>
        <taxon>Fungi incertae sedis</taxon>
        <taxon>Mucoromycota</taxon>
        <taxon>Mortierellomycotina</taxon>
        <taxon>Mortierellomycetes</taxon>
        <taxon>Mortierellales</taxon>
        <taxon>Mortierellaceae</taxon>
        <taxon>Modicella</taxon>
    </lineage>
</organism>
<gene>
    <name evidence="11" type="primary">MCR1_1</name>
    <name evidence="11" type="ORF">BGZ65_001961</name>
</gene>
<comment type="subcellular location">
    <subcellularLocation>
        <location evidence="2">Mitochondrion outer membrane</location>
        <topology evidence="2">Single-pass membrane protein</topology>
    </subcellularLocation>
</comment>
<evidence type="ECO:0000256" key="9">
    <source>
        <dbReference type="PIRSR" id="PIRSR601834-1"/>
    </source>
</evidence>
<keyword evidence="7" id="KW-0560">Oxidoreductase</keyword>
<protein>
    <recommendedName>
        <fullName evidence="4">cytochrome-b5 reductase</fullName>
        <ecNumber evidence="4">1.6.2.2</ecNumber>
    </recommendedName>
</protein>
<dbReference type="InterPro" id="IPR001834">
    <property type="entry name" value="CBR-like"/>
</dbReference>
<dbReference type="PANTHER" id="PTHR19370">
    <property type="entry name" value="NADH-CYTOCHROME B5 REDUCTASE"/>
    <property type="match status" value="1"/>
</dbReference>
<evidence type="ECO:0000256" key="6">
    <source>
        <dbReference type="ARBA" id="ARBA00022827"/>
    </source>
</evidence>
<comment type="caution">
    <text evidence="11">The sequence shown here is derived from an EMBL/GenBank/DDBJ whole genome shotgun (WGS) entry which is preliminary data.</text>
</comment>
<evidence type="ECO:0000313" key="12">
    <source>
        <dbReference type="Proteomes" id="UP000749646"/>
    </source>
</evidence>
<feature type="binding site" evidence="9">
    <location>
        <position position="60"/>
    </location>
    <ligand>
        <name>FAD</name>
        <dbReference type="ChEBI" id="CHEBI:57692"/>
    </ligand>
</feature>
<dbReference type="EC" id="1.6.2.2" evidence="4"/>
<dbReference type="Pfam" id="PF00175">
    <property type="entry name" value="NAD_binding_1"/>
    <property type="match status" value="1"/>
</dbReference>
<dbReference type="PROSITE" id="PS51384">
    <property type="entry name" value="FAD_FR"/>
    <property type="match status" value="1"/>
</dbReference>
<evidence type="ECO:0000256" key="2">
    <source>
        <dbReference type="ARBA" id="ARBA00004572"/>
    </source>
</evidence>
<dbReference type="InterPro" id="IPR017927">
    <property type="entry name" value="FAD-bd_FR_type"/>
</dbReference>
<feature type="binding site" evidence="9">
    <location>
        <position position="61"/>
    </location>
    <ligand>
        <name>FAD</name>
        <dbReference type="ChEBI" id="CHEBI:57692"/>
    </ligand>
</feature>
<evidence type="ECO:0000256" key="1">
    <source>
        <dbReference type="ARBA" id="ARBA00001974"/>
    </source>
</evidence>
<dbReference type="GO" id="GO:0005741">
    <property type="term" value="C:mitochondrial outer membrane"/>
    <property type="evidence" value="ECO:0007669"/>
    <property type="project" value="UniProtKB-SubCell"/>
</dbReference>
<comment type="similarity">
    <text evidence="3">Belongs to the flavoprotein pyridine nucleotide cytochrome reductase family.</text>
</comment>
<reference evidence="11" key="1">
    <citation type="journal article" date="2020" name="Fungal Divers.">
        <title>Resolving the Mortierellaceae phylogeny through synthesis of multi-gene phylogenetics and phylogenomics.</title>
        <authorList>
            <person name="Vandepol N."/>
            <person name="Liber J."/>
            <person name="Desiro A."/>
            <person name="Na H."/>
            <person name="Kennedy M."/>
            <person name="Barry K."/>
            <person name="Grigoriev I.V."/>
            <person name="Miller A.N."/>
            <person name="O'Donnell K."/>
            <person name="Stajich J.E."/>
            <person name="Bonito G."/>
        </authorList>
    </citation>
    <scope>NUCLEOTIDE SEQUENCE</scope>
    <source>
        <strain evidence="11">MES-2147</strain>
    </source>
</reference>
<evidence type="ECO:0000313" key="11">
    <source>
        <dbReference type="EMBL" id="KAF9936902.1"/>
    </source>
</evidence>
<evidence type="ECO:0000256" key="8">
    <source>
        <dbReference type="ARBA" id="ARBA00023027"/>
    </source>
</evidence>
<dbReference type="Gene3D" id="3.40.50.80">
    <property type="entry name" value="Nucleotide-binding domain of ferredoxin-NADP reductase (FNR) module"/>
    <property type="match status" value="1"/>
</dbReference>
<proteinExistence type="inferred from homology"/>
<dbReference type="Proteomes" id="UP000749646">
    <property type="component" value="Unassembled WGS sequence"/>
</dbReference>
<sequence length="237" mass="25881">MSSALNPTDFVDFKLKNIRKLTHNTSRFTFDLKEGQNLGLDITSCVVTKFVGEDGKPVIRPYTPTSDADHTGSFDFVIKRYEGPISKYPLAANQHESVNLIAGGSGITPMIQIVSSLLKNKTDKTKIHLIYANVSPQDIILKDELDAYAKAHPDRFKVTYVVDKPTEGWNGPTGYVTAELIKKSIPDIGKGNSKVFVCGPPPMMKTVSGAKGPNFTQGDVGGALKELGLTNDQVFKY</sequence>
<dbReference type="AlphaFoldDB" id="A0A9P6LTD5"/>
<accession>A0A9P6LTD5</accession>
<evidence type="ECO:0000256" key="3">
    <source>
        <dbReference type="ARBA" id="ARBA00006105"/>
    </source>
</evidence>
<dbReference type="Pfam" id="PF00970">
    <property type="entry name" value="FAD_binding_6"/>
    <property type="match status" value="1"/>
</dbReference>
<keyword evidence="8" id="KW-0520">NAD</keyword>
<dbReference type="EMBL" id="JAAAHW010009732">
    <property type="protein sequence ID" value="KAF9936902.1"/>
    <property type="molecule type" value="Genomic_DNA"/>
</dbReference>
<dbReference type="SUPFAM" id="SSF63380">
    <property type="entry name" value="Riboflavin synthase domain-like"/>
    <property type="match status" value="1"/>
</dbReference>
<feature type="domain" description="FAD-binding FR-type" evidence="10">
    <location>
        <begin position="8"/>
        <end position="111"/>
    </location>
</feature>
<dbReference type="Gene3D" id="2.40.30.10">
    <property type="entry name" value="Translation factors"/>
    <property type="match status" value="1"/>
</dbReference>
<dbReference type="PANTHER" id="PTHR19370:SF171">
    <property type="entry name" value="NADH-CYTOCHROME B5 REDUCTASE 2"/>
    <property type="match status" value="1"/>
</dbReference>
<evidence type="ECO:0000256" key="7">
    <source>
        <dbReference type="ARBA" id="ARBA00023002"/>
    </source>
</evidence>
<name>A0A9P6LTD5_9FUNG</name>
<comment type="cofactor">
    <cofactor evidence="1 9">
        <name>FAD</name>
        <dbReference type="ChEBI" id="CHEBI:57692"/>
    </cofactor>
</comment>
<dbReference type="InterPro" id="IPR017938">
    <property type="entry name" value="Riboflavin_synthase-like_b-brl"/>
</dbReference>